<reference evidence="1" key="1">
    <citation type="submission" date="2020-06" db="EMBL/GenBank/DDBJ databases">
        <authorList>
            <person name="Li T."/>
            <person name="Hu X."/>
            <person name="Zhang T."/>
            <person name="Song X."/>
            <person name="Zhang H."/>
            <person name="Dai N."/>
            <person name="Sheng W."/>
            <person name="Hou X."/>
            <person name="Wei L."/>
        </authorList>
    </citation>
    <scope>NUCLEOTIDE SEQUENCE</scope>
    <source>
        <strain evidence="1">KEN1</strain>
        <tissue evidence="1">Leaf</tissue>
    </source>
</reference>
<dbReference type="Pfam" id="PF14223">
    <property type="entry name" value="Retrotran_gag_2"/>
    <property type="match status" value="1"/>
</dbReference>
<proteinExistence type="predicted"/>
<protein>
    <submittedName>
        <fullName evidence="1">Uncharacterized protein</fullName>
    </submittedName>
</protein>
<dbReference type="EMBL" id="JACGWN010000004">
    <property type="protein sequence ID" value="KAL0451490.1"/>
    <property type="molecule type" value="Genomic_DNA"/>
</dbReference>
<dbReference type="PANTHER" id="PTHR35317">
    <property type="entry name" value="OS04G0629600 PROTEIN"/>
    <property type="match status" value="1"/>
</dbReference>
<gene>
    <name evidence="1" type="ORF">Slati_1127100</name>
</gene>
<sequence>MKAILGAHGLWNVVETGYEEPADKGALYVAELAVLQKRRSGDQSALSIIHQGLDDEIFKKIANESKAKDAWDILKNLGVDKVKKVQLQTLRAEFESLLMKENESISDYFTRVLVVVNQMKRLGEKLTM</sequence>
<comment type="caution">
    <text evidence="1">The sequence shown here is derived from an EMBL/GenBank/DDBJ whole genome shotgun (WGS) entry which is preliminary data.</text>
</comment>
<reference evidence="1" key="2">
    <citation type="journal article" date="2024" name="Plant">
        <title>Genomic evolution and insights into agronomic trait innovations of Sesamum species.</title>
        <authorList>
            <person name="Miao H."/>
            <person name="Wang L."/>
            <person name="Qu L."/>
            <person name="Liu H."/>
            <person name="Sun Y."/>
            <person name="Le M."/>
            <person name="Wang Q."/>
            <person name="Wei S."/>
            <person name="Zheng Y."/>
            <person name="Lin W."/>
            <person name="Duan Y."/>
            <person name="Cao H."/>
            <person name="Xiong S."/>
            <person name="Wang X."/>
            <person name="Wei L."/>
            <person name="Li C."/>
            <person name="Ma Q."/>
            <person name="Ju M."/>
            <person name="Zhao R."/>
            <person name="Li G."/>
            <person name="Mu C."/>
            <person name="Tian Q."/>
            <person name="Mei H."/>
            <person name="Zhang T."/>
            <person name="Gao T."/>
            <person name="Zhang H."/>
        </authorList>
    </citation>
    <scope>NUCLEOTIDE SEQUENCE</scope>
    <source>
        <strain evidence="1">KEN1</strain>
    </source>
</reference>
<accession>A0AAW2XD02</accession>
<dbReference type="PANTHER" id="PTHR35317:SF28">
    <property type="entry name" value="ZINC FINGER, CCHC-TYPE, RIBONUCLEASE H-LIKE DOMAIN, GAG-PRE-INTEGRASE DOMAIN PROTEIN-RELATED"/>
    <property type="match status" value="1"/>
</dbReference>
<evidence type="ECO:0000313" key="1">
    <source>
        <dbReference type="EMBL" id="KAL0451490.1"/>
    </source>
</evidence>
<dbReference type="AlphaFoldDB" id="A0AAW2XD02"/>
<name>A0AAW2XD02_9LAMI</name>
<organism evidence="1">
    <name type="scientific">Sesamum latifolium</name>
    <dbReference type="NCBI Taxonomy" id="2727402"/>
    <lineage>
        <taxon>Eukaryota</taxon>
        <taxon>Viridiplantae</taxon>
        <taxon>Streptophyta</taxon>
        <taxon>Embryophyta</taxon>
        <taxon>Tracheophyta</taxon>
        <taxon>Spermatophyta</taxon>
        <taxon>Magnoliopsida</taxon>
        <taxon>eudicotyledons</taxon>
        <taxon>Gunneridae</taxon>
        <taxon>Pentapetalae</taxon>
        <taxon>asterids</taxon>
        <taxon>lamiids</taxon>
        <taxon>Lamiales</taxon>
        <taxon>Pedaliaceae</taxon>
        <taxon>Sesamum</taxon>
    </lineage>
</organism>